<evidence type="ECO:0000313" key="2">
    <source>
        <dbReference type="Proteomes" id="UP000185674"/>
    </source>
</evidence>
<dbReference type="STRING" id="487316.BEN76_02925"/>
<dbReference type="AlphaFoldDB" id="A0A1P8EFP4"/>
<dbReference type="KEGG" id="asol:BEN76_02925"/>
<dbReference type="EMBL" id="CP016896">
    <property type="protein sequence ID" value="APV35031.1"/>
    <property type="molecule type" value="Genomic_DNA"/>
</dbReference>
<gene>
    <name evidence="1" type="ORF">BEN76_02925</name>
</gene>
<name>A0A1P8EFP4_9GAMM</name>
<reference evidence="1 2" key="1">
    <citation type="submission" date="2016-08" db="EMBL/GenBank/DDBJ databases">
        <title>Complete genome sequence of Acinetobacter baylyi strain GFJ2.</title>
        <authorList>
            <person name="Tabata M."/>
            <person name="Kuboki S."/>
            <person name="Gibu N."/>
            <person name="Kinouchi Y."/>
            <person name="Vangnai A."/>
            <person name="Kasai D."/>
            <person name="Fukuda M."/>
        </authorList>
    </citation>
    <scope>NUCLEOTIDE SEQUENCE [LARGE SCALE GENOMIC DNA]</scope>
    <source>
        <strain evidence="1 2">GFJ2</strain>
    </source>
</reference>
<proteinExistence type="predicted"/>
<dbReference type="RefSeq" id="WP_076032192.1">
    <property type="nucleotide sequence ID" value="NZ_CP016896.1"/>
</dbReference>
<accession>A0A1P8EFP4</accession>
<sequence length="318" mass="35508">MNTILNAKEAFEALQNRKTVLCRYAGNGTLPGDKDFSSLDQMPATVFVMPHYEFCIKIETMELAGITFAKPMTLEEYIEGQEVYVLNTYNPSIFVFNFKTAALIESIKSGFVQRDAENAKLQLAAISKALGREISEEIKISRLGEEPKKQRTRKKTTEIHAETKVEETVSETPSEITITSQGPVNVVEDTLISEPSSEQASEDFESILADLIERASIAQSPAEANALFKYTKGWTQEQSAPLHAAVSRRLSELPQPEAKEPPSLLVRIQKAADLTELDALEIDVSARDERIQPTLMAEVYKRRKQLEAPIDLIDEAFP</sequence>
<organism evidence="1 2">
    <name type="scientific">Acinetobacter soli</name>
    <dbReference type="NCBI Taxonomy" id="487316"/>
    <lineage>
        <taxon>Bacteria</taxon>
        <taxon>Pseudomonadati</taxon>
        <taxon>Pseudomonadota</taxon>
        <taxon>Gammaproteobacteria</taxon>
        <taxon>Moraxellales</taxon>
        <taxon>Moraxellaceae</taxon>
        <taxon>Acinetobacter</taxon>
    </lineage>
</organism>
<protein>
    <submittedName>
        <fullName evidence="1">Uncharacterized protein</fullName>
    </submittedName>
</protein>
<evidence type="ECO:0000313" key="1">
    <source>
        <dbReference type="EMBL" id="APV35031.1"/>
    </source>
</evidence>
<dbReference type="Proteomes" id="UP000185674">
    <property type="component" value="Chromosome"/>
</dbReference>